<sequence length="69" mass="7469">MTKFSLLEPIQILFDFVGQDDIASEIFVVQEATSPRSIESTSSGSIMDHGIKLMYCACSYSGNSVGSTK</sequence>
<organism evidence="1 2">
    <name type="scientific">Etheostoma spectabile</name>
    <name type="common">orangethroat darter</name>
    <dbReference type="NCBI Taxonomy" id="54343"/>
    <lineage>
        <taxon>Eukaryota</taxon>
        <taxon>Metazoa</taxon>
        <taxon>Chordata</taxon>
        <taxon>Craniata</taxon>
        <taxon>Vertebrata</taxon>
        <taxon>Euteleostomi</taxon>
        <taxon>Actinopterygii</taxon>
        <taxon>Neopterygii</taxon>
        <taxon>Teleostei</taxon>
        <taxon>Neoteleostei</taxon>
        <taxon>Acanthomorphata</taxon>
        <taxon>Eupercaria</taxon>
        <taxon>Perciformes</taxon>
        <taxon>Percoidei</taxon>
        <taxon>Percidae</taxon>
        <taxon>Etheostomatinae</taxon>
        <taxon>Etheostoma</taxon>
    </lineage>
</organism>
<keyword evidence="2" id="KW-1185">Reference proteome</keyword>
<proteinExistence type="predicted"/>
<comment type="caution">
    <text evidence="1">The sequence shown here is derived from an EMBL/GenBank/DDBJ whole genome shotgun (WGS) entry which is preliminary data.</text>
</comment>
<dbReference type="EMBL" id="VOFY01001993">
    <property type="protein sequence ID" value="KAA8577771.1"/>
    <property type="molecule type" value="Genomic_DNA"/>
</dbReference>
<evidence type="ECO:0000313" key="1">
    <source>
        <dbReference type="EMBL" id="KAA8577771.1"/>
    </source>
</evidence>
<dbReference type="Proteomes" id="UP000327493">
    <property type="component" value="Unassembled WGS sequence"/>
</dbReference>
<dbReference type="AlphaFoldDB" id="A0A5J5CBE7"/>
<name>A0A5J5CBE7_9PERO</name>
<evidence type="ECO:0000313" key="2">
    <source>
        <dbReference type="Proteomes" id="UP000327493"/>
    </source>
</evidence>
<accession>A0A5J5CBE7</accession>
<protein>
    <submittedName>
        <fullName evidence="1">Uncharacterized protein</fullName>
    </submittedName>
</protein>
<reference evidence="1 2" key="1">
    <citation type="submission" date="2019-08" db="EMBL/GenBank/DDBJ databases">
        <title>A chromosome-level genome assembly, high-density linkage maps, and genome scans reveal the genomic architecture of hybrid incompatibilities underlying speciation via character displacement in darters (Percidae: Etheostominae).</title>
        <authorList>
            <person name="Moran R.L."/>
            <person name="Catchen J.M."/>
            <person name="Fuller R.C."/>
        </authorList>
    </citation>
    <scope>NUCLEOTIDE SEQUENCE [LARGE SCALE GENOMIC DNA]</scope>
    <source>
        <strain evidence="1">EspeVRDwgs_2016</strain>
        <tissue evidence="1">Muscle</tissue>
    </source>
</reference>
<gene>
    <name evidence="1" type="ORF">FQN60_002527</name>
</gene>